<feature type="transmembrane region" description="Helical" evidence="1">
    <location>
        <begin position="905"/>
        <end position="931"/>
    </location>
</feature>
<feature type="transmembrane region" description="Helical" evidence="1">
    <location>
        <begin position="351"/>
        <end position="370"/>
    </location>
</feature>
<organism evidence="2 3">
    <name type="scientific">Halalkalibacter suaedae</name>
    <dbReference type="NCBI Taxonomy" id="2822140"/>
    <lineage>
        <taxon>Bacteria</taxon>
        <taxon>Bacillati</taxon>
        <taxon>Bacillota</taxon>
        <taxon>Bacilli</taxon>
        <taxon>Bacillales</taxon>
        <taxon>Bacillaceae</taxon>
        <taxon>Halalkalibacter</taxon>
    </lineage>
</organism>
<dbReference type="InterPro" id="IPR001036">
    <property type="entry name" value="Acrflvin-R"/>
</dbReference>
<proteinExistence type="predicted"/>
<comment type="caution">
    <text evidence="2">The sequence shown here is derived from an EMBL/GenBank/DDBJ whole genome shotgun (WGS) entry which is preliminary data.</text>
</comment>
<keyword evidence="1" id="KW-0472">Membrane</keyword>
<feature type="transmembrane region" description="Helical" evidence="1">
    <location>
        <begin position="326"/>
        <end position="344"/>
    </location>
</feature>
<evidence type="ECO:0000313" key="3">
    <source>
        <dbReference type="Proteomes" id="UP000678228"/>
    </source>
</evidence>
<keyword evidence="1" id="KW-1133">Transmembrane helix</keyword>
<keyword evidence="3" id="KW-1185">Reference proteome</keyword>
<dbReference type="RefSeq" id="WP_210595397.1">
    <property type="nucleotide sequence ID" value="NZ_JAGKSQ010000001.1"/>
</dbReference>
<dbReference type="PANTHER" id="PTHR32063:SF33">
    <property type="entry name" value="RND SUPERFAMILY EFFLUX PUMP PERMEASE COMPONENT"/>
    <property type="match status" value="1"/>
</dbReference>
<dbReference type="EMBL" id="JAGKSQ010000001">
    <property type="protein sequence ID" value="MBP3949948.1"/>
    <property type="molecule type" value="Genomic_DNA"/>
</dbReference>
<dbReference type="GO" id="GO:0005886">
    <property type="term" value="C:plasma membrane"/>
    <property type="evidence" value="ECO:0007669"/>
    <property type="project" value="TreeGrafter"/>
</dbReference>
<dbReference type="Pfam" id="PF00873">
    <property type="entry name" value="ACR_tran"/>
    <property type="match status" value="1"/>
</dbReference>
<name>A0A941APB2_9BACI</name>
<dbReference type="Gene3D" id="3.30.2090.10">
    <property type="entry name" value="Multidrug efflux transporter AcrB TolC docking domain, DN and DC subdomains"/>
    <property type="match status" value="2"/>
</dbReference>
<dbReference type="Proteomes" id="UP000678228">
    <property type="component" value="Unassembled WGS sequence"/>
</dbReference>
<dbReference type="InterPro" id="IPR027463">
    <property type="entry name" value="AcrB_DN_DC_subdom"/>
</dbReference>
<feature type="transmembrane region" description="Helical" evidence="1">
    <location>
        <begin position="851"/>
        <end position="872"/>
    </location>
</feature>
<protein>
    <submittedName>
        <fullName evidence="2">Efflux RND transporter permease subunit</fullName>
    </submittedName>
</protein>
<feature type="transmembrane region" description="Helical" evidence="1">
    <location>
        <begin position="426"/>
        <end position="449"/>
    </location>
</feature>
<dbReference type="SUPFAM" id="SSF82714">
    <property type="entry name" value="Multidrug efflux transporter AcrB TolC docking domain, DN and DC subdomains"/>
    <property type="match status" value="2"/>
</dbReference>
<accession>A0A941APB2</accession>
<feature type="transmembrane region" description="Helical" evidence="1">
    <location>
        <begin position="879"/>
        <end position="899"/>
    </location>
</feature>
<feature type="transmembrane region" description="Helical" evidence="1">
    <location>
        <begin position="461"/>
        <end position="484"/>
    </location>
</feature>
<dbReference type="Gene3D" id="3.30.70.1320">
    <property type="entry name" value="Multidrug efflux transporter AcrB pore domain like"/>
    <property type="match status" value="1"/>
</dbReference>
<dbReference type="SUPFAM" id="SSF82866">
    <property type="entry name" value="Multidrug efflux transporter AcrB transmembrane domain"/>
    <property type="match status" value="2"/>
</dbReference>
<sequence>MLSWLLHRSKIFMVLFLLLVIVGVYTFTALPQRELPETALNIGSITTVYPGASVETVERTVTNPIEAQLQSIDGIEEFTSSSSAGFTSIIVTVAEEKDKAEVISNVRQAVAEVARRFPDGVQTPNVREIENNTPLVSYHLTADDSETLMPLYREMQRWKDEVEGLQGVANVVVKGVTDEQITLAIESELLAEKGLILPDILTAIEDELEPTPLGKQEVDGTIFQLRIEQERKVEALGEVLVGQDNDGNPVYLRDVGSIEMESKKQEDIVTYDGKPSISFTAFVMQGEDIPAVDQRVKDKIEELSSSLPVEVELVDYYSQANMVKDIFEGLFVSLAIAVVAVIVITSLGLTISGAIVVALAVPLSVLFGLIPLPFADVDLNQISIIGLIIALGILVDDSIVVNDNIQRRYQLGDQALNGTINGVKEIWTSIVTSTLAIVFTFLPLVFLSGGNGAFIRALPTVLITTILASTIVALLFVPMMRFLFYKKQKGTKKSQNGLLGKPFDRLADFYANKVLSVVGRRPGVISIIGLLCTTAIFGLIALTPFEFFPSADREEVTIDVTLPIGTTLEDTYDTLEDMANLIQEDPGVYETSIFAGTGLPQLFNSSLDQSGDYTGQIVARVDRENQTAQGLISEWTETLRDQFPQAIVFLETIEQGPPTGAPVTVTIKGPEMVELISLRDRIKQQIEGLGTELVVDNIGKPEPTILYVPNRERLADANVTLDQVSQRIRLATDGIPLGSFEDGLHQYDMKVYIDRMQQEDVDLGQLQLMKSGEQGPEPVSLTEFLTSEDSETLQRIAHIDGERAIVLRAFPGEIENLEEEVTEIVEEERQSLEDDRYTMTLGGENDNQNSFFAEITVLFTIVIFLVYLLIAFQFNSLTMPFLVLVAVYLAIAGAILGLFVTQTPISFLAVMGMVSLTGIVVRNSIVLIEFIEQRKQEGIDQLTAVMEAGQARIRPIILTAVTSIVALIPIAVSGDALFTPLAVTIISGILFSTLLTLIIVPALYLVVTKNK</sequence>
<feature type="transmembrane region" description="Helical" evidence="1">
    <location>
        <begin position="523"/>
        <end position="545"/>
    </location>
</feature>
<dbReference type="Gene3D" id="1.20.1640.10">
    <property type="entry name" value="Multidrug efflux transporter AcrB transmembrane domain"/>
    <property type="match status" value="2"/>
</dbReference>
<feature type="transmembrane region" description="Helical" evidence="1">
    <location>
        <begin position="978"/>
        <end position="1007"/>
    </location>
</feature>
<dbReference type="GO" id="GO:0042910">
    <property type="term" value="F:xenobiotic transmembrane transporter activity"/>
    <property type="evidence" value="ECO:0007669"/>
    <property type="project" value="TreeGrafter"/>
</dbReference>
<feature type="transmembrane region" description="Helical" evidence="1">
    <location>
        <begin position="382"/>
        <end position="405"/>
    </location>
</feature>
<feature type="transmembrane region" description="Helical" evidence="1">
    <location>
        <begin position="12"/>
        <end position="30"/>
    </location>
</feature>
<dbReference type="PRINTS" id="PR00702">
    <property type="entry name" value="ACRIFLAVINRP"/>
</dbReference>
<dbReference type="Gene3D" id="3.30.70.1430">
    <property type="entry name" value="Multidrug efflux transporter AcrB pore domain"/>
    <property type="match status" value="2"/>
</dbReference>
<gene>
    <name evidence="2" type="ORF">J7W16_02300</name>
</gene>
<dbReference type="Gene3D" id="3.30.70.1440">
    <property type="entry name" value="Multidrug efflux transporter AcrB pore domain"/>
    <property type="match status" value="1"/>
</dbReference>
<evidence type="ECO:0000256" key="1">
    <source>
        <dbReference type="SAM" id="Phobius"/>
    </source>
</evidence>
<dbReference type="PANTHER" id="PTHR32063">
    <property type="match status" value="1"/>
</dbReference>
<dbReference type="SUPFAM" id="SSF82693">
    <property type="entry name" value="Multidrug efflux transporter AcrB pore domain, PN1, PN2, PC1 and PC2 subdomains"/>
    <property type="match status" value="3"/>
</dbReference>
<evidence type="ECO:0000313" key="2">
    <source>
        <dbReference type="EMBL" id="MBP3949948.1"/>
    </source>
</evidence>
<reference evidence="2" key="1">
    <citation type="submission" date="2021-03" db="EMBL/GenBank/DDBJ databases">
        <title>Bacillus suaedae sp. nov., isolated from Suaeda aralocaspica.</title>
        <authorList>
            <person name="Lei R.F.R."/>
        </authorList>
    </citation>
    <scope>NUCLEOTIDE SEQUENCE</scope>
    <source>
        <strain evidence="2">YZJH907-2</strain>
    </source>
</reference>
<keyword evidence="1" id="KW-0812">Transmembrane</keyword>
<dbReference type="AlphaFoldDB" id="A0A941APB2"/>
<feature type="transmembrane region" description="Helical" evidence="1">
    <location>
        <begin position="952"/>
        <end position="972"/>
    </location>
</feature>